<proteinExistence type="predicted"/>
<dbReference type="SUPFAM" id="SSF53822">
    <property type="entry name" value="Periplasmic binding protein-like I"/>
    <property type="match status" value="1"/>
</dbReference>
<dbReference type="Proteomes" id="UP000663918">
    <property type="component" value="Chromosome"/>
</dbReference>
<dbReference type="CDD" id="cd01392">
    <property type="entry name" value="HTH_LacI"/>
    <property type="match status" value="1"/>
</dbReference>
<evidence type="ECO:0000256" key="1">
    <source>
        <dbReference type="ARBA" id="ARBA00023015"/>
    </source>
</evidence>
<dbReference type="GO" id="GO:0003700">
    <property type="term" value="F:DNA-binding transcription factor activity"/>
    <property type="evidence" value="ECO:0007669"/>
    <property type="project" value="TreeGrafter"/>
</dbReference>
<dbReference type="SUPFAM" id="SSF47413">
    <property type="entry name" value="lambda repressor-like DNA-binding domains"/>
    <property type="match status" value="1"/>
</dbReference>
<evidence type="ECO:0000256" key="2">
    <source>
        <dbReference type="ARBA" id="ARBA00023125"/>
    </source>
</evidence>
<dbReference type="SMART" id="SM00354">
    <property type="entry name" value="HTH_LACI"/>
    <property type="match status" value="1"/>
</dbReference>
<evidence type="ECO:0000313" key="6">
    <source>
        <dbReference type="EMBL" id="QTC91909.1"/>
    </source>
</evidence>
<feature type="domain" description="HTH lacI-type" evidence="5">
    <location>
        <begin position="24"/>
        <end position="78"/>
    </location>
</feature>
<organism evidence="6 7">
    <name type="scientific">Brevundimonas goettingensis</name>
    <dbReference type="NCBI Taxonomy" id="2774190"/>
    <lineage>
        <taxon>Bacteria</taxon>
        <taxon>Pseudomonadati</taxon>
        <taxon>Pseudomonadota</taxon>
        <taxon>Alphaproteobacteria</taxon>
        <taxon>Caulobacterales</taxon>
        <taxon>Caulobacteraceae</taxon>
        <taxon>Brevundimonas</taxon>
    </lineage>
</organism>
<dbReference type="EMBL" id="CP062222">
    <property type="protein sequence ID" value="QTC91909.1"/>
    <property type="molecule type" value="Genomic_DNA"/>
</dbReference>
<dbReference type="PANTHER" id="PTHR30146:SF153">
    <property type="entry name" value="LACTOSE OPERON REPRESSOR"/>
    <property type="match status" value="1"/>
</dbReference>
<dbReference type="GO" id="GO:0000976">
    <property type="term" value="F:transcription cis-regulatory region binding"/>
    <property type="evidence" value="ECO:0007669"/>
    <property type="project" value="TreeGrafter"/>
</dbReference>
<keyword evidence="3" id="KW-0804">Transcription</keyword>
<evidence type="ECO:0000256" key="3">
    <source>
        <dbReference type="ARBA" id="ARBA00023163"/>
    </source>
</evidence>
<evidence type="ECO:0000313" key="7">
    <source>
        <dbReference type="Proteomes" id="UP000663918"/>
    </source>
</evidence>
<dbReference type="InterPro" id="IPR000843">
    <property type="entry name" value="HTH_LacI"/>
</dbReference>
<keyword evidence="2 6" id="KW-0238">DNA-binding</keyword>
<dbReference type="InterPro" id="IPR010982">
    <property type="entry name" value="Lambda_DNA-bd_dom_sf"/>
</dbReference>
<dbReference type="Gene3D" id="3.40.50.2300">
    <property type="match status" value="2"/>
</dbReference>
<name>A0A975C3R4_9CAUL</name>
<dbReference type="InterPro" id="IPR046335">
    <property type="entry name" value="LacI/GalR-like_sensor"/>
</dbReference>
<dbReference type="KEGG" id="bgoe:IFJ75_02985"/>
<dbReference type="Pfam" id="PF00356">
    <property type="entry name" value="LacI"/>
    <property type="match status" value="1"/>
</dbReference>
<gene>
    <name evidence="6" type="ORF">IFJ75_02985</name>
</gene>
<dbReference type="PROSITE" id="PS00356">
    <property type="entry name" value="HTH_LACI_1"/>
    <property type="match status" value="1"/>
</dbReference>
<protein>
    <submittedName>
        <fullName evidence="6">LacI family DNA-binding transcriptional regulator</fullName>
    </submittedName>
</protein>
<reference evidence="6" key="1">
    <citation type="submission" date="2020-09" db="EMBL/GenBank/DDBJ databases">
        <title>Brevundimonas sp. LVF2 isolated from a puddle in Goettingen, Germany.</title>
        <authorList>
            <person name="Friedrich I."/>
            <person name="Klassen A."/>
            <person name="Hannes N."/>
            <person name="Schneider D."/>
            <person name="Hertel R."/>
            <person name="Daniel R."/>
        </authorList>
    </citation>
    <scope>NUCLEOTIDE SEQUENCE</scope>
    <source>
        <strain evidence="6">LVF2</strain>
    </source>
</reference>
<sequence length="358" mass="39222">MAKHDNEEPWVTDDPRGAKSGKRATINDVARVARVSKKTVSRVINQSPFVKGDTRERVEKAIAELGFTPDPQARGLAFRRSFLVGLIYDNPSPTYVVNMQQGVLDALKGSGLELVVHPCNRNSETLIDDIRGFIERQRLFGVIMPPSMSEDERVIALLRELDCPYVRIASVSLDEPGSMVVTNDHLGAAEAARRLADLGHTRIGLVRGPALFRSSTVRGGGFREALAERGVPLNPDYEIEGAYTFESGVEAGHALLSMPNPPTAIFTLNDDMAIGVMQAARERGLELPRDLSVVGFDDLPMASRVWPNLTSVRLPIRDMGRMAAEKLLAPMRGLDPAKLDQPEVRPSLVVRKSDIPAT</sequence>
<dbReference type="AlphaFoldDB" id="A0A975C3R4"/>
<accession>A0A975C3R4</accession>
<keyword evidence="7" id="KW-1185">Reference proteome</keyword>
<feature type="compositionally biased region" description="Basic and acidic residues" evidence="4">
    <location>
        <begin position="1"/>
        <end position="17"/>
    </location>
</feature>
<evidence type="ECO:0000256" key="4">
    <source>
        <dbReference type="SAM" id="MobiDB-lite"/>
    </source>
</evidence>
<evidence type="ECO:0000259" key="5">
    <source>
        <dbReference type="PROSITE" id="PS50932"/>
    </source>
</evidence>
<dbReference type="CDD" id="cd01545">
    <property type="entry name" value="PBP1_SalR"/>
    <property type="match status" value="1"/>
</dbReference>
<keyword evidence="1" id="KW-0805">Transcription regulation</keyword>
<dbReference type="Pfam" id="PF13377">
    <property type="entry name" value="Peripla_BP_3"/>
    <property type="match status" value="1"/>
</dbReference>
<feature type="region of interest" description="Disordered" evidence="4">
    <location>
        <begin position="1"/>
        <end position="25"/>
    </location>
</feature>
<dbReference type="PANTHER" id="PTHR30146">
    <property type="entry name" value="LACI-RELATED TRANSCRIPTIONAL REPRESSOR"/>
    <property type="match status" value="1"/>
</dbReference>
<dbReference type="Gene3D" id="1.10.260.40">
    <property type="entry name" value="lambda repressor-like DNA-binding domains"/>
    <property type="match status" value="1"/>
</dbReference>
<dbReference type="PROSITE" id="PS50932">
    <property type="entry name" value="HTH_LACI_2"/>
    <property type="match status" value="1"/>
</dbReference>
<dbReference type="PRINTS" id="PR00036">
    <property type="entry name" value="HTHLACI"/>
</dbReference>
<dbReference type="InterPro" id="IPR028082">
    <property type="entry name" value="Peripla_BP_I"/>
</dbReference>